<evidence type="ECO:0000259" key="5">
    <source>
        <dbReference type="Pfam" id="PF01975"/>
    </source>
</evidence>
<feature type="signal peptide" evidence="4">
    <location>
        <begin position="1"/>
        <end position="17"/>
    </location>
</feature>
<dbReference type="OrthoDB" id="4018688at2759"/>
<keyword evidence="4" id="KW-0732">Signal</keyword>
<dbReference type="SUPFAM" id="SSF64167">
    <property type="entry name" value="SurE-like"/>
    <property type="match status" value="1"/>
</dbReference>
<comment type="similarity">
    <text evidence="1">Belongs to the SurE nucleotidase family.</text>
</comment>
<dbReference type="Pfam" id="PF01975">
    <property type="entry name" value="SurE"/>
    <property type="match status" value="1"/>
</dbReference>
<sequence length="300" mass="31151">MQFPLAALTLLPLTTHAINIISSNDDGWAEINIRTLYDALTAADHSVVISAPAENESGTGSDDATPTPLTSACEFDSCPSGSPAVGYNASQPRFNYVNSYPATSMKYGLNNLSSEFFSGSSPDLAVAGPNVGANLGLAVFFSGTVGATTYAANQGIPAVAFSGSTGSQTAWNVSTVPTYSTVYAELATKLVDELVESGTPYLPEGVWLNVNFGDVSDDSCTSADDFSFVLSRIFTAIPLITADDVETCNSTRLPTETKVMGEDGCWASVSVGMAGDKLDANATVQGVVLDKLSGLLTCLD</sequence>
<dbReference type="VEuPathDB" id="FungiDB:ASPBRDRAFT_112915"/>
<keyword evidence="3" id="KW-0378">Hydrolase</keyword>
<evidence type="ECO:0000256" key="3">
    <source>
        <dbReference type="ARBA" id="ARBA00022801"/>
    </source>
</evidence>
<protein>
    <recommendedName>
        <fullName evidence="5">Survival protein SurE-like phosphatase/nucleotidase domain-containing protein</fullName>
    </recommendedName>
</protein>
<name>A0A1L9UZB2_ASPBC</name>
<dbReference type="RefSeq" id="XP_067484253.1">
    <property type="nucleotide sequence ID" value="XM_067616703.1"/>
</dbReference>
<reference evidence="7" key="1">
    <citation type="journal article" date="2017" name="Genome Biol.">
        <title>Comparative genomics reveals high biological diversity and specific adaptations in the industrially and medically important fungal genus Aspergillus.</title>
        <authorList>
            <person name="de Vries R.P."/>
            <person name="Riley R."/>
            <person name="Wiebenga A."/>
            <person name="Aguilar-Osorio G."/>
            <person name="Amillis S."/>
            <person name="Uchima C.A."/>
            <person name="Anderluh G."/>
            <person name="Asadollahi M."/>
            <person name="Askin M."/>
            <person name="Barry K."/>
            <person name="Battaglia E."/>
            <person name="Bayram O."/>
            <person name="Benocci T."/>
            <person name="Braus-Stromeyer S.A."/>
            <person name="Caldana C."/>
            <person name="Canovas D."/>
            <person name="Cerqueira G.C."/>
            <person name="Chen F."/>
            <person name="Chen W."/>
            <person name="Choi C."/>
            <person name="Clum A."/>
            <person name="Dos Santos R.A."/>
            <person name="Damasio A.R."/>
            <person name="Diallinas G."/>
            <person name="Emri T."/>
            <person name="Fekete E."/>
            <person name="Flipphi M."/>
            <person name="Freyberg S."/>
            <person name="Gallo A."/>
            <person name="Gournas C."/>
            <person name="Habgood R."/>
            <person name="Hainaut M."/>
            <person name="Harispe M.L."/>
            <person name="Henrissat B."/>
            <person name="Hilden K.S."/>
            <person name="Hope R."/>
            <person name="Hossain A."/>
            <person name="Karabika E."/>
            <person name="Karaffa L."/>
            <person name="Karanyi Z."/>
            <person name="Krasevec N."/>
            <person name="Kuo A."/>
            <person name="Kusch H."/>
            <person name="LaButti K."/>
            <person name="Lagendijk E.L."/>
            <person name="Lapidus A."/>
            <person name="Levasseur A."/>
            <person name="Lindquist E."/>
            <person name="Lipzen A."/>
            <person name="Logrieco A.F."/>
            <person name="MacCabe A."/>
            <person name="Maekelae M.R."/>
            <person name="Malavazi I."/>
            <person name="Melin P."/>
            <person name="Meyer V."/>
            <person name="Mielnichuk N."/>
            <person name="Miskei M."/>
            <person name="Molnar A.P."/>
            <person name="Mule G."/>
            <person name="Ngan C.Y."/>
            <person name="Orejas M."/>
            <person name="Orosz E."/>
            <person name="Ouedraogo J.P."/>
            <person name="Overkamp K.M."/>
            <person name="Park H.-S."/>
            <person name="Perrone G."/>
            <person name="Piumi F."/>
            <person name="Punt P.J."/>
            <person name="Ram A.F."/>
            <person name="Ramon A."/>
            <person name="Rauscher S."/>
            <person name="Record E."/>
            <person name="Riano-Pachon D.M."/>
            <person name="Robert V."/>
            <person name="Roehrig J."/>
            <person name="Ruller R."/>
            <person name="Salamov A."/>
            <person name="Salih N.S."/>
            <person name="Samson R.A."/>
            <person name="Sandor E."/>
            <person name="Sanguinetti M."/>
            <person name="Schuetze T."/>
            <person name="Sepcic K."/>
            <person name="Shelest E."/>
            <person name="Sherlock G."/>
            <person name="Sophianopoulou V."/>
            <person name="Squina F.M."/>
            <person name="Sun H."/>
            <person name="Susca A."/>
            <person name="Todd R.B."/>
            <person name="Tsang A."/>
            <person name="Unkles S.E."/>
            <person name="van de Wiele N."/>
            <person name="van Rossen-Uffink D."/>
            <person name="Oliveira J.V."/>
            <person name="Vesth T.C."/>
            <person name="Visser J."/>
            <person name="Yu J.-H."/>
            <person name="Zhou M."/>
            <person name="Andersen M.R."/>
            <person name="Archer D.B."/>
            <person name="Baker S.E."/>
            <person name="Benoit I."/>
            <person name="Brakhage A.A."/>
            <person name="Braus G.H."/>
            <person name="Fischer R."/>
            <person name="Frisvad J.C."/>
            <person name="Goldman G.H."/>
            <person name="Houbraken J."/>
            <person name="Oakley B."/>
            <person name="Pocsi I."/>
            <person name="Scazzocchio C."/>
            <person name="Seiboth B."/>
            <person name="vanKuyk P.A."/>
            <person name="Wortman J."/>
            <person name="Dyer P.S."/>
            <person name="Grigoriev I.V."/>
        </authorList>
    </citation>
    <scope>NUCLEOTIDE SEQUENCE [LARGE SCALE GENOMIC DNA]</scope>
    <source>
        <strain evidence="7">CBS 101740 / IMI 381727 / IBT 21946</strain>
    </source>
</reference>
<dbReference type="OMA" id="ACEFNSC"/>
<evidence type="ECO:0000313" key="6">
    <source>
        <dbReference type="EMBL" id="OJJ77006.1"/>
    </source>
</evidence>
<dbReference type="PANTHER" id="PTHR30457:SF0">
    <property type="entry name" value="PHOSPHATASE, PUTATIVE (AFU_ORTHOLOGUE AFUA_4G01070)-RELATED"/>
    <property type="match status" value="1"/>
</dbReference>
<keyword evidence="2" id="KW-0479">Metal-binding</keyword>
<dbReference type="PANTHER" id="PTHR30457">
    <property type="entry name" value="5'-NUCLEOTIDASE SURE"/>
    <property type="match status" value="1"/>
</dbReference>
<evidence type="ECO:0000256" key="2">
    <source>
        <dbReference type="ARBA" id="ARBA00022723"/>
    </source>
</evidence>
<dbReference type="Proteomes" id="UP000184499">
    <property type="component" value="Unassembled WGS sequence"/>
</dbReference>
<evidence type="ECO:0000256" key="4">
    <source>
        <dbReference type="SAM" id="SignalP"/>
    </source>
</evidence>
<dbReference type="EMBL" id="KV878679">
    <property type="protein sequence ID" value="OJJ77006.1"/>
    <property type="molecule type" value="Genomic_DNA"/>
</dbReference>
<dbReference type="GO" id="GO:0008252">
    <property type="term" value="F:nucleotidase activity"/>
    <property type="evidence" value="ECO:0007669"/>
    <property type="project" value="InterPro"/>
</dbReference>
<dbReference type="InterPro" id="IPR030048">
    <property type="entry name" value="SurE"/>
</dbReference>
<dbReference type="GeneID" id="93569191"/>
<dbReference type="GO" id="GO:0046872">
    <property type="term" value="F:metal ion binding"/>
    <property type="evidence" value="ECO:0007669"/>
    <property type="project" value="UniProtKB-KW"/>
</dbReference>
<feature type="domain" description="Survival protein SurE-like phosphatase/nucleotidase" evidence="5">
    <location>
        <begin position="20"/>
        <end position="220"/>
    </location>
</feature>
<dbReference type="InterPro" id="IPR036523">
    <property type="entry name" value="SurE-like_sf"/>
</dbReference>
<accession>A0A1L9UZB2</accession>
<evidence type="ECO:0000313" key="7">
    <source>
        <dbReference type="Proteomes" id="UP000184499"/>
    </source>
</evidence>
<evidence type="ECO:0000256" key="1">
    <source>
        <dbReference type="ARBA" id="ARBA00011062"/>
    </source>
</evidence>
<dbReference type="AlphaFoldDB" id="A0A1L9UZB2"/>
<gene>
    <name evidence="6" type="ORF">ASPBRDRAFT_112915</name>
</gene>
<keyword evidence="7" id="KW-1185">Reference proteome</keyword>
<dbReference type="InterPro" id="IPR002828">
    <property type="entry name" value="SurE-like_Pase/nucleotidase"/>
</dbReference>
<proteinExistence type="inferred from homology"/>
<feature type="chain" id="PRO_5013222546" description="Survival protein SurE-like phosphatase/nucleotidase domain-containing protein" evidence="4">
    <location>
        <begin position="18"/>
        <end position="300"/>
    </location>
</feature>
<organism evidence="6 7">
    <name type="scientific">Aspergillus brasiliensis (strain CBS 101740 / IMI 381727 / IBT 21946)</name>
    <dbReference type="NCBI Taxonomy" id="767769"/>
    <lineage>
        <taxon>Eukaryota</taxon>
        <taxon>Fungi</taxon>
        <taxon>Dikarya</taxon>
        <taxon>Ascomycota</taxon>
        <taxon>Pezizomycotina</taxon>
        <taxon>Eurotiomycetes</taxon>
        <taxon>Eurotiomycetidae</taxon>
        <taxon>Eurotiales</taxon>
        <taxon>Aspergillaceae</taxon>
        <taxon>Aspergillus</taxon>
        <taxon>Aspergillus subgen. Circumdati</taxon>
    </lineage>
</organism>
<dbReference type="STRING" id="767769.A0A1L9UZB2"/>
<dbReference type="Gene3D" id="3.40.1210.10">
    <property type="entry name" value="Survival protein SurE-like phosphatase/nucleotidase"/>
    <property type="match status" value="1"/>
</dbReference>